<name>A0AA39UPZ5_9AGAR</name>
<proteinExistence type="predicted"/>
<dbReference type="Proteomes" id="UP001175228">
    <property type="component" value="Unassembled WGS sequence"/>
</dbReference>
<dbReference type="EMBL" id="JAUEPU010000013">
    <property type="protein sequence ID" value="KAK0497593.1"/>
    <property type="molecule type" value="Genomic_DNA"/>
</dbReference>
<reference evidence="1" key="1">
    <citation type="submission" date="2023-06" db="EMBL/GenBank/DDBJ databases">
        <authorList>
            <consortium name="Lawrence Berkeley National Laboratory"/>
            <person name="Ahrendt S."/>
            <person name="Sahu N."/>
            <person name="Indic B."/>
            <person name="Wong-Bajracharya J."/>
            <person name="Merenyi Z."/>
            <person name="Ke H.-M."/>
            <person name="Monk M."/>
            <person name="Kocsube S."/>
            <person name="Drula E."/>
            <person name="Lipzen A."/>
            <person name="Balint B."/>
            <person name="Henrissat B."/>
            <person name="Andreopoulos B."/>
            <person name="Martin F.M."/>
            <person name="Harder C.B."/>
            <person name="Rigling D."/>
            <person name="Ford K.L."/>
            <person name="Foster G.D."/>
            <person name="Pangilinan J."/>
            <person name="Papanicolaou A."/>
            <person name="Barry K."/>
            <person name="LaButti K."/>
            <person name="Viragh M."/>
            <person name="Koriabine M."/>
            <person name="Yan M."/>
            <person name="Riley R."/>
            <person name="Champramary S."/>
            <person name="Plett K.L."/>
            <person name="Tsai I.J."/>
            <person name="Slot J."/>
            <person name="Sipos G."/>
            <person name="Plett J."/>
            <person name="Nagy L.G."/>
            <person name="Grigoriev I.V."/>
        </authorList>
    </citation>
    <scope>NUCLEOTIDE SEQUENCE</scope>
    <source>
        <strain evidence="1">HWK02</strain>
    </source>
</reference>
<sequence length="216" mass="24359">MRIAPLYARAVWMGTGGIKVLTWTPQAGANMKYGTRQSLMCQGEGEEYHARWLSRVKGTNGRTEELVAVVWYDAILLSSNDQYIVISEQCTLGVNETVHQSPLREGDSLDTMLRIPVSSSTTMDNLTLASSKEIQVVVICSASRIHVKEEVHPMSTFERQEFVFEIYYHGIRGNIQSNLVQPAVAPYPSFDHEVVVDRLCDNVPSSMCRRLARYTR</sequence>
<protein>
    <submittedName>
        <fullName evidence="1">Uncharacterized protein</fullName>
    </submittedName>
</protein>
<evidence type="ECO:0000313" key="2">
    <source>
        <dbReference type="Proteomes" id="UP001175228"/>
    </source>
</evidence>
<keyword evidence="2" id="KW-1185">Reference proteome</keyword>
<accession>A0AA39UPZ5</accession>
<organism evidence="1 2">
    <name type="scientific">Armillaria luteobubalina</name>
    <dbReference type="NCBI Taxonomy" id="153913"/>
    <lineage>
        <taxon>Eukaryota</taxon>
        <taxon>Fungi</taxon>
        <taxon>Dikarya</taxon>
        <taxon>Basidiomycota</taxon>
        <taxon>Agaricomycotina</taxon>
        <taxon>Agaricomycetes</taxon>
        <taxon>Agaricomycetidae</taxon>
        <taxon>Agaricales</taxon>
        <taxon>Marasmiineae</taxon>
        <taxon>Physalacriaceae</taxon>
        <taxon>Armillaria</taxon>
    </lineage>
</organism>
<dbReference type="AlphaFoldDB" id="A0AA39UPZ5"/>
<gene>
    <name evidence="1" type="ORF">EDD18DRAFT_1104971</name>
</gene>
<evidence type="ECO:0000313" key="1">
    <source>
        <dbReference type="EMBL" id="KAK0497593.1"/>
    </source>
</evidence>
<comment type="caution">
    <text evidence="1">The sequence shown here is derived from an EMBL/GenBank/DDBJ whole genome shotgun (WGS) entry which is preliminary data.</text>
</comment>